<evidence type="ECO:0000313" key="2">
    <source>
        <dbReference type="EMBL" id="SVD57700.1"/>
    </source>
</evidence>
<dbReference type="GO" id="GO:0016780">
    <property type="term" value="F:phosphotransferase activity, for other substituted phosphate groups"/>
    <property type="evidence" value="ECO:0007669"/>
    <property type="project" value="TreeGrafter"/>
</dbReference>
<protein>
    <recommendedName>
        <fullName evidence="1">Bacterial sugar transferase domain-containing protein</fullName>
    </recommendedName>
</protein>
<organism evidence="2">
    <name type="scientific">marine metagenome</name>
    <dbReference type="NCBI Taxonomy" id="408172"/>
    <lineage>
        <taxon>unclassified sequences</taxon>
        <taxon>metagenomes</taxon>
        <taxon>ecological metagenomes</taxon>
    </lineage>
</organism>
<reference evidence="2" key="1">
    <citation type="submission" date="2018-05" db="EMBL/GenBank/DDBJ databases">
        <authorList>
            <person name="Lanie J.A."/>
            <person name="Ng W.-L."/>
            <person name="Kazmierczak K.M."/>
            <person name="Andrzejewski T.M."/>
            <person name="Davidsen T.M."/>
            <person name="Wayne K.J."/>
            <person name="Tettelin H."/>
            <person name="Glass J.I."/>
            <person name="Rusch D."/>
            <person name="Podicherti R."/>
            <person name="Tsui H.-C.T."/>
            <person name="Winkler M.E."/>
        </authorList>
    </citation>
    <scope>NUCLEOTIDE SEQUENCE</scope>
</reference>
<dbReference type="PANTHER" id="PTHR30576:SF0">
    <property type="entry name" value="UNDECAPRENYL-PHOSPHATE N-ACETYLGALACTOSAMINYL 1-PHOSPHATE TRANSFERASE-RELATED"/>
    <property type="match status" value="1"/>
</dbReference>
<dbReference type="AlphaFoldDB" id="A0A382WGG4"/>
<feature type="domain" description="Bacterial sugar transferase" evidence="1">
    <location>
        <begin position="2"/>
        <end position="163"/>
    </location>
</feature>
<dbReference type="EMBL" id="UINC01159550">
    <property type="protein sequence ID" value="SVD57700.1"/>
    <property type="molecule type" value="Genomic_DNA"/>
</dbReference>
<dbReference type="Pfam" id="PF02397">
    <property type="entry name" value="Bac_transf"/>
    <property type="match status" value="1"/>
</dbReference>
<gene>
    <name evidence="2" type="ORF">METZ01_LOCUS410554</name>
</gene>
<proteinExistence type="predicted"/>
<dbReference type="PANTHER" id="PTHR30576">
    <property type="entry name" value="COLANIC BIOSYNTHESIS UDP-GLUCOSE LIPID CARRIER TRANSFERASE"/>
    <property type="match status" value="1"/>
</dbReference>
<dbReference type="InterPro" id="IPR003362">
    <property type="entry name" value="Bact_transf"/>
</dbReference>
<sequence length="169" mass="19129">MVPMIIITIVIKLTSRGAAIHWSDRVGKNNVVFKMPKFRSMNIDTPALATHLLKDSSSTLTPVGSFLRKYSLDEIPQLWSILKGDMSFVGPRPALFNQNDLINLRSTYGVEKILPGLTGWAQVNGRDDLPITEKVNKDVEYLQKHSFLFDLRILWLTLLKVLKKDGISH</sequence>
<name>A0A382WGG4_9ZZZZ</name>
<accession>A0A382WGG4</accession>
<evidence type="ECO:0000259" key="1">
    <source>
        <dbReference type="Pfam" id="PF02397"/>
    </source>
</evidence>